<dbReference type="Proteomes" id="UP000007148">
    <property type="component" value="Unassembled WGS sequence"/>
</dbReference>
<feature type="compositionally biased region" description="Polar residues" evidence="1">
    <location>
        <begin position="32"/>
        <end position="49"/>
    </location>
</feature>
<evidence type="ECO:0000256" key="1">
    <source>
        <dbReference type="SAM" id="MobiDB-lite"/>
    </source>
</evidence>
<proteinExistence type="predicted"/>
<organism evidence="2 3">
    <name type="scientific">Serendipita indica (strain DSM 11827)</name>
    <name type="common">Root endophyte fungus</name>
    <name type="synonym">Piriformospora indica</name>
    <dbReference type="NCBI Taxonomy" id="1109443"/>
    <lineage>
        <taxon>Eukaryota</taxon>
        <taxon>Fungi</taxon>
        <taxon>Dikarya</taxon>
        <taxon>Basidiomycota</taxon>
        <taxon>Agaricomycotina</taxon>
        <taxon>Agaricomycetes</taxon>
        <taxon>Sebacinales</taxon>
        <taxon>Serendipitaceae</taxon>
        <taxon>Serendipita</taxon>
    </lineage>
</organism>
<comment type="caution">
    <text evidence="2">The sequence shown here is derived from an EMBL/GenBank/DDBJ whole genome shotgun (WGS) entry which is preliminary data.</text>
</comment>
<dbReference type="AlphaFoldDB" id="G4U009"/>
<dbReference type="HOGENOM" id="CLU_2574747_0_0_1"/>
<accession>G4U009</accession>
<sequence length="81" mass="8758">MGQCMSVLRSWIKKKTASNAEPKPKSKRKSTPVLQPESTLASQPKSTPVLQPESKPASQPESKLDHLGLLEIAPGIDPVVE</sequence>
<keyword evidence="3" id="KW-1185">Reference proteome</keyword>
<evidence type="ECO:0000313" key="3">
    <source>
        <dbReference type="Proteomes" id="UP000007148"/>
    </source>
</evidence>
<evidence type="ECO:0000313" key="2">
    <source>
        <dbReference type="EMBL" id="CCA76902.1"/>
    </source>
</evidence>
<feature type="region of interest" description="Disordered" evidence="1">
    <location>
        <begin position="1"/>
        <end position="81"/>
    </location>
</feature>
<name>G4U009_SERID</name>
<reference evidence="2 3" key="1">
    <citation type="journal article" date="2011" name="PLoS Pathog.">
        <title>Endophytic Life Strategies Decoded by Genome and Transcriptome Analyses of the Mutualistic Root Symbiont Piriformospora indica.</title>
        <authorList>
            <person name="Zuccaro A."/>
            <person name="Lahrmann U."/>
            <person name="Guldener U."/>
            <person name="Langen G."/>
            <person name="Pfiffi S."/>
            <person name="Biedenkopf D."/>
            <person name="Wong P."/>
            <person name="Samans B."/>
            <person name="Grimm C."/>
            <person name="Basiewicz M."/>
            <person name="Murat C."/>
            <person name="Martin F."/>
            <person name="Kogel K.H."/>
        </authorList>
    </citation>
    <scope>NUCLEOTIDE SEQUENCE [LARGE SCALE GENOMIC DNA]</scope>
    <source>
        <strain evidence="2 3">DSM 11827</strain>
    </source>
</reference>
<dbReference type="EMBL" id="CAFZ01001094">
    <property type="protein sequence ID" value="CCA76902.1"/>
    <property type="molecule type" value="Genomic_DNA"/>
</dbReference>
<gene>
    <name evidence="2" type="ORF">PIIN_10887</name>
</gene>
<dbReference type="InParanoid" id="G4U009"/>
<protein>
    <submittedName>
        <fullName evidence="2">Uncharacterized protein</fullName>
    </submittedName>
</protein>